<name>A0A3L7ABS1_9MICO</name>
<sequence>MTHERIPLNTFAIAFGLAGLAGTWSVAVKTWHLDPLIGTAFWGVAAIAWVWLLIAHAVRARRSAQPLSAQLAHPAQGPIAALAPILGMLVGARLYAFVPLAGTILVLASIAVGAVFAGWIIARWARGLIDIDLVHGGYLLPTVAAGFLAATASAQIGWPALGWGAFGVGSLFWVLIFTLILARLALRPALPAPLVPTLAIMMAPPAVAGGAWIALTGEHAGIVVDILLGLTLILVLLQVGLIPLYRRTPFSLGAWSYTFPLAAVATFVMSAVSNPMASGVGVVVVSGVVLVVAFYSVRSRRAARVSLVATA</sequence>
<evidence type="ECO:0000256" key="3">
    <source>
        <dbReference type="ARBA" id="ARBA00022989"/>
    </source>
</evidence>
<feature type="transmembrane region" description="Helical" evidence="5">
    <location>
        <begin position="79"/>
        <end position="98"/>
    </location>
</feature>
<feature type="transmembrane region" description="Helical" evidence="5">
    <location>
        <begin position="104"/>
        <end position="125"/>
    </location>
</feature>
<keyword evidence="7" id="KW-1185">Reference proteome</keyword>
<feature type="transmembrane region" description="Helical" evidence="5">
    <location>
        <begin position="7"/>
        <end position="27"/>
    </location>
</feature>
<dbReference type="PANTHER" id="PTHR37955:SF1">
    <property type="entry name" value="DEP DOMAIN-CONTAINING PROTEIN"/>
    <property type="match status" value="1"/>
</dbReference>
<dbReference type="InterPro" id="IPR004695">
    <property type="entry name" value="SLAC1/Mae1/Ssu1/TehA"/>
</dbReference>
<dbReference type="Proteomes" id="UP000272503">
    <property type="component" value="Unassembled WGS sequence"/>
</dbReference>
<dbReference type="Pfam" id="PF03595">
    <property type="entry name" value="SLAC1"/>
    <property type="match status" value="1"/>
</dbReference>
<gene>
    <name evidence="6" type="ORF">D9V32_00975</name>
</gene>
<dbReference type="GO" id="GO:0005886">
    <property type="term" value="C:plasma membrane"/>
    <property type="evidence" value="ECO:0007669"/>
    <property type="project" value="TreeGrafter"/>
</dbReference>
<protein>
    <submittedName>
        <fullName evidence="6">Transporter</fullName>
    </submittedName>
</protein>
<keyword evidence="2 5" id="KW-0812">Transmembrane</keyword>
<keyword evidence="3 5" id="KW-1133">Transmembrane helix</keyword>
<evidence type="ECO:0000313" key="6">
    <source>
        <dbReference type="EMBL" id="RLP77936.1"/>
    </source>
</evidence>
<feature type="transmembrane region" description="Helical" evidence="5">
    <location>
        <begin position="252"/>
        <end position="272"/>
    </location>
</feature>
<comment type="caution">
    <text evidence="6">The sequence shown here is derived from an EMBL/GenBank/DDBJ whole genome shotgun (WGS) entry which is preliminary data.</text>
</comment>
<dbReference type="OrthoDB" id="5017340at2"/>
<dbReference type="PANTHER" id="PTHR37955">
    <property type="entry name" value="TELLURITE RESISTANCE PROTEIN TEHA"/>
    <property type="match status" value="1"/>
</dbReference>
<feature type="transmembrane region" description="Helical" evidence="5">
    <location>
        <begin position="163"/>
        <end position="182"/>
    </location>
</feature>
<proteinExistence type="predicted"/>
<comment type="subcellular location">
    <subcellularLocation>
        <location evidence="1">Membrane</location>
        <topology evidence="1">Multi-pass membrane protein</topology>
    </subcellularLocation>
</comment>
<evidence type="ECO:0000256" key="2">
    <source>
        <dbReference type="ARBA" id="ARBA00022692"/>
    </source>
</evidence>
<organism evidence="6 7">
    <name type="scientific">Mycetocola tolaasinivorans</name>
    <dbReference type="NCBI Taxonomy" id="76635"/>
    <lineage>
        <taxon>Bacteria</taxon>
        <taxon>Bacillati</taxon>
        <taxon>Actinomycetota</taxon>
        <taxon>Actinomycetes</taxon>
        <taxon>Micrococcales</taxon>
        <taxon>Microbacteriaceae</taxon>
        <taxon>Mycetocola</taxon>
    </lineage>
</organism>
<evidence type="ECO:0000256" key="5">
    <source>
        <dbReference type="SAM" id="Phobius"/>
    </source>
</evidence>
<dbReference type="EMBL" id="RCUX01000001">
    <property type="protein sequence ID" value="RLP77936.1"/>
    <property type="molecule type" value="Genomic_DNA"/>
</dbReference>
<dbReference type="GO" id="GO:0046583">
    <property type="term" value="F:monoatomic cation efflux transmembrane transporter activity"/>
    <property type="evidence" value="ECO:0007669"/>
    <property type="project" value="TreeGrafter"/>
</dbReference>
<feature type="transmembrane region" description="Helical" evidence="5">
    <location>
        <begin position="278"/>
        <end position="297"/>
    </location>
</feature>
<reference evidence="6 7" key="1">
    <citation type="submission" date="2018-10" db="EMBL/GenBank/DDBJ databases">
        <authorList>
            <person name="Li J."/>
        </authorList>
    </citation>
    <scope>NUCLEOTIDE SEQUENCE [LARGE SCALE GENOMIC DNA]</scope>
    <source>
        <strain evidence="6 7">IF 016277</strain>
    </source>
</reference>
<evidence type="ECO:0000313" key="7">
    <source>
        <dbReference type="Proteomes" id="UP000272503"/>
    </source>
</evidence>
<feature type="transmembrane region" description="Helical" evidence="5">
    <location>
        <begin position="221"/>
        <end position="245"/>
    </location>
</feature>
<evidence type="ECO:0000256" key="4">
    <source>
        <dbReference type="ARBA" id="ARBA00023136"/>
    </source>
</evidence>
<feature type="transmembrane region" description="Helical" evidence="5">
    <location>
        <begin position="137"/>
        <end position="157"/>
    </location>
</feature>
<accession>A0A3L7ABS1</accession>
<keyword evidence="4 5" id="KW-0472">Membrane</keyword>
<dbReference type="RefSeq" id="WP_121647029.1">
    <property type="nucleotide sequence ID" value="NZ_RCUX01000001.1"/>
</dbReference>
<feature type="transmembrane region" description="Helical" evidence="5">
    <location>
        <begin position="39"/>
        <end position="58"/>
    </location>
</feature>
<dbReference type="InterPro" id="IPR038665">
    <property type="entry name" value="Voltage-dep_anion_channel_sf"/>
</dbReference>
<dbReference type="InterPro" id="IPR052951">
    <property type="entry name" value="Tellurite_res_ion_channel"/>
</dbReference>
<dbReference type="Gene3D" id="1.50.10.150">
    <property type="entry name" value="Voltage-dependent anion channel"/>
    <property type="match status" value="1"/>
</dbReference>
<dbReference type="AlphaFoldDB" id="A0A3L7ABS1"/>
<evidence type="ECO:0000256" key="1">
    <source>
        <dbReference type="ARBA" id="ARBA00004141"/>
    </source>
</evidence>
<feature type="transmembrane region" description="Helical" evidence="5">
    <location>
        <begin position="194"/>
        <end position="215"/>
    </location>
</feature>